<accession>A0A540WY80</accession>
<organism evidence="1 2">
    <name type="scientific">Myxococcus llanfairpwllgwyngyllgogerychwyrndrobwllllantysiliogogogochensis</name>
    <dbReference type="NCBI Taxonomy" id="2590453"/>
    <lineage>
        <taxon>Bacteria</taxon>
        <taxon>Pseudomonadati</taxon>
        <taxon>Myxococcota</taxon>
        <taxon>Myxococcia</taxon>
        <taxon>Myxococcales</taxon>
        <taxon>Cystobacterineae</taxon>
        <taxon>Myxococcaceae</taxon>
        <taxon>Myxococcus</taxon>
    </lineage>
</organism>
<evidence type="ECO:0000313" key="2">
    <source>
        <dbReference type="Proteomes" id="UP000315369"/>
    </source>
</evidence>
<comment type="caution">
    <text evidence="1">The sequence shown here is derived from an EMBL/GenBank/DDBJ whole genome shotgun (WGS) entry which is preliminary data.</text>
</comment>
<evidence type="ECO:0000313" key="1">
    <source>
        <dbReference type="EMBL" id="TQF13971.1"/>
    </source>
</evidence>
<protein>
    <recommendedName>
        <fullName evidence="3">Baseplate protein J-like domain-containing protein</fullName>
    </recommendedName>
</protein>
<name>A0A540WY80_9BACT</name>
<dbReference type="AlphaFoldDB" id="A0A540WY80"/>
<reference evidence="1 2" key="1">
    <citation type="submission" date="2019-06" db="EMBL/GenBank/DDBJ databases">
        <authorList>
            <person name="Livingstone P."/>
            <person name="Whitworth D."/>
        </authorList>
    </citation>
    <scope>NUCLEOTIDE SEQUENCE [LARGE SCALE GENOMIC DNA]</scope>
    <source>
        <strain evidence="1 2">AM401</strain>
    </source>
</reference>
<dbReference type="Proteomes" id="UP000315369">
    <property type="component" value="Unassembled WGS sequence"/>
</dbReference>
<evidence type="ECO:0008006" key="3">
    <source>
        <dbReference type="Google" id="ProtNLM"/>
    </source>
</evidence>
<dbReference type="RefSeq" id="WP_141644323.1">
    <property type="nucleotide sequence ID" value="NZ_VIFM01000082.1"/>
</dbReference>
<keyword evidence="2" id="KW-1185">Reference proteome</keyword>
<sequence>MAPPDTKVAINDAPSQMGRWLRALEAGYAPVDGRTRSELLDFAPRFGALIYFYDLKNTQDGDWSEFFLADPVMVLASIDALDASAVEDRFLITAREVDSARSFERAFTTLSDAFQLILGLARRFDLWLRGTGLGAQGELSRLLGQGLVSAVEGPLSAALRALVSAAKGAGLPQALGRQVRLDTAGMLPIWGLEELASDGASYKGATKEARARAAAAKLEPLLDPFLDALSRLQGLTATLLPAALATGNHPPHLALYLSFVQLFRTAQDTVNTVSGRYAGFYHRDVLRLSHRAALPDSAYLTFTLAEDEEVREALVPLGTLFPAGKRPDGQDILFASDTSVGVTPATVAQRLALRVLRGPLLPTSPPASEEDALTVVQQVLTSRMPLEPEQTDAESTSDERLPGWATFGAGSTGVTSTTVTVPATLGFALASRYLLLTGGSRVVTLEVPLGPASAKRLSTLLTALASATGLDAQSVLLQVLRESFTLQVSTAEGWLTVERYEAILPPPHPVDGTQPLVRGFGLWFELTPSAPAVVPNGAAPAADLPMLRALLKSEPVTLRSGVEVHPVSLLDAVDFSTLELHVRVSDLSGVSVENTQGEVDPSTPWPLFGASPVVGSYVRIRHTELFVKRPDTLRLSLDWFNLPSNSDGFHGYYRDYVVGPDGKTSTDLFDNQSFLADLRVLQPGSWTLQPLASPLSPVSPQGGVEPWDAVRGYLFRTKEDCANPTPAALGELCQDTQLEQFDISPSAPPDYYDPATSALELRLAAPSYAFGDSLYTVNVLSAVLGEIPDPLGCRAKCRGKCAGKTGKEYLECIEKCLTECMQPPKDLKYPNPPWQPQLQKLSVHYSARCTLDDARFFHLLPFEGFQQVSSDTRRPMSLLPRFKAPANLYLGFTGLDTAQTLTLLFQLSGTFTGTGEPPVVRWDLLTAGGWKALAPSQVLFDSTGGFQGTGILALSLPAFSSQGSHLMPAGEEAAIQWMRASVADDAELFPRTLDITPHALLSTRQEPGVDVDTPVPAGSITLSVQELPDIGSISQPMPSFGGRPPETPRTFEARASERLRHKERAVLAWDYERLVLERFPSIWKVKALPAHTPRQSGVPGAVLVVVVPGRDGTTSADPTVPQVTSDMLERIEGYLQERASPFAQVRVVNPLYVHVTVKALVDFRVGEDVGASIDRLDRELVEYLSPWFYDASRATRQGRYGSEADISEFIQTRPYVAALLSLELGHTPPPETLESDWYFLTSATRHELQAAGTPTAEPLAEGY</sequence>
<proteinExistence type="predicted"/>
<dbReference type="OrthoDB" id="9762853at2"/>
<gene>
    <name evidence="1" type="ORF">FJV41_21110</name>
</gene>
<dbReference type="EMBL" id="VIFM01000082">
    <property type="protein sequence ID" value="TQF13971.1"/>
    <property type="molecule type" value="Genomic_DNA"/>
</dbReference>